<dbReference type="Pfam" id="PF19036">
    <property type="entry name" value="Fuz_longin_1"/>
    <property type="match status" value="1"/>
</dbReference>
<name>A0A182WHH4_9DIPT</name>
<dbReference type="Proteomes" id="UP000075920">
    <property type="component" value="Unassembled WGS sequence"/>
</dbReference>
<feature type="domain" description="FUZ/MON1/HPS1 second Longin" evidence="7">
    <location>
        <begin position="199"/>
        <end position="289"/>
    </location>
</feature>
<dbReference type="GO" id="GO:0016192">
    <property type="term" value="P:vesicle-mediated transport"/>
    <property type="evidence" value="ECO:0007669"/>
    <property type="project" value="InterPro"/>
</dbReference>
<reference evidence="10" key="1">
    <citation type="submission" date="2013-03" db="EMBL/GenBank/DDBJ databases">
        <title>The Genome Sequence of Anopheles minimus MINIMUS1.</title>
        <authorList>
            <consortium name="The Broad Institute Genomics Platform"/>
            <person name="Neafsey D.E."/>
            <person name="Walton C."/>
            <person name="Walker B."/>
            <person name="Young S.K."/>
            <person name="Zeng Q."/>
            <person name="Gargeya S."/>
            <person name="Fitzgerald M."/>
            <person name="Haas B."/>
            <person name="Abouelleil A."/>
            <person name="Allen A.W."/>
            <person name="Alvarado L."/>
            <person name="Arachchi H.M."/>
            <person name="Berlin A.M."/>
            <person name="Chapman S.B."/>
            <person name="Gainer-Dewar J."/>
            <person name="Goldberg J."/>
            <person name="Griggs A."/>
            <person name="Gujja S."/>
            <person name="Hansen M."/>
            <person name="Howarth C."/>
            <person name="Imamovic A."/>
            <person name="Ireland A."/>
            <person name="Larimer J."/>
            <person name="McCowan C."/>
            <person name="Murphy C."/>
            <person name="Pearson M."/>
            <person name="Poon T.W."/>
            <person name="Priest M."/>
            <person name="Roberts A."/>
            <person name="Saif S."/>
            <person name="Shea T."/>
            <person name="Sisk P."/>
            <person name="Sykes S."/>
            <person name="Wortman J."/>
            <person name="Nusbaum C."/>
            <person name="Birren B."/>
        </authorList>
    </citation>
    <scope>NUCLEOTIDE SEQUENCE [LARGE SCALE GENOMIC DNA]</scope>
    <source>
        <strain evidence="10">MINIMUS1</strain>
    </source>
</reference>
<protein>
    <recommendedName>
        <fullName evidence="11">Fuzzy</fullName>
    </recommendedName>
</protein>
<evidence type="ECO:0008006" key="11">
    <source>
        <dbReference type="Google" id="ProtNLM"/>
    </source>
</evidence>
<dbReference type="InterPro" id="IPR043971">
    <property type="entry name" value="FUZ/MON1/HPS1_longin_2"/>
</dbReference>
<dbReference type="GO" id="GO:0005856">
    <property type="term" value="C:cytoskeleton"/>
    <property type="evidence" value="ECO:0007669"/>
    <property type="project" value="UniProtKB-SubCell"/>
</dbReference>
<keyword evidence="5" id="KW-0812">Transmembrane</keyword>
<dbReference type="Pfam" id="PF19037">
    <property type="entry name" value="Fuz_longin_2"/>
    <property type="match status" value="1"/>
</dbReference>
<keyword evidence="5" id="KW-1133">Transmembrane helix</keyword>
<dbReference type="EnsemblMetazoa" id="AMIN009826-RA">
    <property type="protein sequence ID" value="AMIN009826-PA"/>
    <property type="gene ID" value="AMIN009826"/>
</dbReference>
<evidence type="ECO:0000256" key="3">
    <source>
        <dbReference type="ARBA" id="ARBA00022490"/>
    </source>
</evidence>
<keyword evidence="3" id="KW-0963">Cytoplasm</keyword>
<evidence type="ECO:0000259" key="7">
    <source>
        <dbReference type="Pfam" id="PF19037"/>
    </source>
</evidence>
<evidence type="ECO:0000313" key="10">
    <source>
        <dbReference type="Proteomes" id="UP000075920"/>
    </source>
</evidence>
<evidence type="ECO:0000256" key="2">
    <source>
        <dbReference type="ARBA" id="ARBA00008550"/>
    </source>
</evidence>
<feature type="domain" description="FUZ/MON1/HPS1 first Longin" evidence="6">
    <location>
        <begin position="42"/>
        <end position="163"/>
    </location>
</feature>
<keyword evidence="5" id="KW-0472">Membrane</keyword>
<evidence type="ECO:0000256" key="5">
    <source>
        <dbReference type="SAM" id="Phobius"/>
    </source>
</evidence>
<evidence type="ECO:0000256" key="1">
    <source>
        <dbReference type="ARBA" id="ARBA00004245"/>
    </source>
</evidence>
<proteinExistence type="inferred from homology"/>
<sequence length="442" mass="50205">PDATCCDLFCLQLFFVQVIIFIVLLPFTNYRKKFTETNMSIHLMCLTSDGGVPIYSKKRGDSENLPFSTIASLNGVHMFCKSQGVDLPITYLEDSMIMWKEFEGTIVMIGIARDITEKTLRHLLDYSYQAMVFCVGIHSIKKIKNIDRFKRELKNYYPLIDQLLEVVESDLFRYVDCVLCSESMGMLTKLNEFSVQIGSPFCAILVRQRIACGTEGWWDLDVIDRKLLMLLLNASSTIQQDVPVYLPKKSPSIAYRFISIPLTQGVSICALCGAEPKYDVLQGLSQQFWMSELDMLISAEQKYPKSFPTSVDLDAHILGFLLLNREHAKYVMSRGVVQALSNTPGGKSRTGTMSGGTSAHRLDILRSFFHQSVDVMEDMLREGDRVMNLEQYWCSDYHKCHALIEGSNVLCVLYTSAIPTHIMRIVTQKTLNTLISDKDVCW</sequence>
<feature type="domain" description="FUZ/MON1/HPS1 third Longin" evidence="8">
    <location>
        <begin position="317"/>
        <end position="436"/>
    </location>
</feature>
<dbReference type="InterPro" id="IPR043970">
    <property type="entry name" value="FUZ/MON1/HPS1_longin_3"/>
</dbReference>
<comment type="subcellular location">
    <subcellularLocation>
        <location evidence="1">Cytoplasm</location>
        <location evidence="1">Cytoskeleton</location>
    </subcellularLocation>
</comment>
<evidence type="ECO:0000259" key="6">
    <source>
        <dbReference type="Pfam" id="PF19036"/>
    </source>
</evidence>
<dbReference type="PANTHER" id="PTHR13559">
    <property type="entry name" value="INTRACELLULAR TRAFFIC PROTEIN-RELATED"/>
    <property type="match status" value="1"/>
</dbReference>
<feature type="transmembrane region" description="Helical" evidence="5">
    <location>
        <begin position="12"/>
        <end position="30"/>
    </location>
</feature>
<dbReference type="STRING" id="112268.A0A182WHH4"/>
<dbReference type="PANTHER" id="PTHR13559:SF1">
    <property type="entry name" value="PROTEIN FUZZY HOMOLOG"/>
    <property type="match status" value="1"/>
</dbReference>
<dbReference type="GO" id="GO:1905515">
    <property type="term" value="P:non-motile cilium assembly"/>
    <property type="evidence" value="ECO:0007669"/>
    <property type="project" value="TreeGrafter"/>
</dbReference>
<dbReference type="Pfam" id="PF19038">
    <property type="entry name" value="Fuz_longin_3"/>
    <property type="match status" value="1"/>
</dbReference>
<accession>A0A182WHH4</accession>
<dbReference type="VEuPathDB" id="VectorBase:AMIN009826"/>
<comment type="similarity">
    <text evidence="2">Belongs to the fuzzy family.</text>
</comment>
<evidence type="ECO:0000313" key="9">
    <source>
        <dbReference type="EnsemblMetazoa" id="AMIN009826-PA"/>
    </source>
</evidence>
<reference evidence="9" key="2">
    <citation type="submission" date="2020-05" db="UniProtKB">
        <authorList>
            <consortium name="EnsemblMetazoa"/>
        </authorList>
    </citation>
    <scope>IDENTIFICATION</scope>
    <source>
        <strain evidence="9">MINIMUS1</strain>
    </source>
</reference>
<dbReference type="InterPro" id="IPR026069">
    <property type="entry name" value="Fuzzy"/>
</dbReference>
<keyword evidence="10" id="KW-1185">Reference proteome</keyword>
<organism evidence="9 10">
    <name type="scientific">Anopheles minimus</name>
    <dbReference type="NCBI Taxonomy" id="112268"/>
    <lineage>
        <taxon>Eukaryota</taxon>
        <taxon>Metazoa</taxon>
        <taxon>Ecdysozoa</taxon>
        <taxon>Arthropoda</taxon>
        <taxon>Hexapoda</taxon>
        <taxon>Insecta</taxon>
        <taxon>Pterygota</taxon>
        <taxon>Neoptera</taxon>
        <taxon>Endopterygota</taxon>
        <taxon>Diptera</taxon>
        <taxon>Nematocera</taxon>
        <taxon>Culicoidea</taxon>
        <taxon>Culicidae</taxon>
        <taxon>Anophelinae</taxon>
        <taxon>Anopheles</taxon>
    </lineage>
</organism>
<keyword evidence="4" id="KW-0206">Cytoskeleton</keyword>
<dbReference type="AlphaFoldDB" id="A0A182WHH4"/>
<dbReference type="InterPro" id="IPR043972">
    <property type="entry name" value="FUZ/MON1/HPS1_longin_1"/>
</dbReference>
<evidence type="ECO:0000259" key="8">
    <source>
        <dbReference type="Pfam" id="PF19038"/>
    </source>
</evidence>
<evidence type="ECO:0000256" key="4">
    <source>
        <dbReference type="ARBA" id="ARBA00023212"/>
    </source>
</evidence>